<evidence type="ECO:0000313" key="1">
    <source>
        <dbReference type="EMBL" id="KAI3814588.1"/>
    </source>
</evidence>
<sequence>MDSNELLTNITALGVLVITLVVNVCIQIDTGVISYKEDAQLLKTFVQKYDLKSRGIHIHRNTIIATIYVTLLMVLLIVHWILPAVLSSSRQNNHNVEQSQYVLQLENEIQLAERTLEGLSKSVNRLIQKGVKKQPNNLMKLIQEKSTIGFQGVKKFDNGHYVPSLETEVEYQNCWSLPVVTQTTIAVCLPNIKKVEVDSLWESVREGLEYVRRVEETLNATNDYLSIQKAAKTLWQEIYVYHKWLGDKLQHIPSQVNACACEVDTTLQIVELFLKRAKSKINDGVGSMDIGSTDGDSKCVFICAISMSHISKTIIDDMESQNELFVELSSMISDIMAACLTNLPQVITMKCHTTAIEKREGCVLAAAQLLGETKEMISTLQGQDIPCLNRDDLPFIDK</sequence>
<keyword evidence="2" id="KW-1185">Reference proteome</keyword>
<organism evidence="1 2">
    <name type="scientific">Smallanthus sonchifolius</name>
    <dbReference type="NCBI Taxonomy" id="185202"/>
    <lineage>
        <taxon>Eukaryota</taxon>
        <taxon>Viridiplantae</taxon>
        <taxon>Streptophyta</taxon>
        <taxon>Embryophyta</taxon>
        <taxon>Tracheophyta</taxon>
        <taxon>Spermatophyta</taxon>
        <taxon>Magnoliopsida</taxon>
        <taxon>eudicotyledons</taxon>
        <taxon>Gunneridae</taxon>
        <taxon>Pentapetalae</taxon>
        <taxon>asterids</taxon>
        <taxon>campanulids</taxon>
        <taxon>Asterales</taxon>
        <taxon>Asteraceae</taxon>
        <taxon>Asteroideae</taxon>
        <taxon>Heliantheae alliance</taxon>
        <taxon>Millerieae</taxon>
        <taxon>Smallanthus</taxon>
    </lineage>
</organism>
<reference evidence="2" key="1">
    <citation type="journal article" date="2022" name="Mol. Ecol. Resour.">
        <title>The genomes of chicory, endive, great burdock and yacon provide insights into Asteraceae palaeo-polyploidization history and plant inulin production.</title>
        <authorList>
            <person name="Fan W."/>
            <person name="Wang S."/>
            <person name="Wang H."/>
            <person name="Wang A."/>
            <person name="Jiang F."/>
            <person name="Liu H."/>
            <person name="Zhao H."/>
            <person name="Xu D."/>
            <person name="Zhang Y."/>
        </authorList>
    </citation>
    <scope>NUCLEOTIDE SEQUENCE [LARGE SCALE GENOMIC DNA]</scope>
    <source>
        <strain evidence="2">cv. Yunnan</strain>
    </source>
</reference>
<proteinExistence type="predicted"/>
<dbReference type="Proteomes" id="UP001056120">
    <property type="component" value="Linkage Group LG05"/>
</dbReference>
<accession>A0ACB9J3S8</accession>
<comment type="caution">
    <text evidence="1">The sequence shown here is derived from an EMBL/GenBank/DDBJ whole genome shotgun (WGS) entry which is preliminary data.</text>
</comment>
<protein>
    <submittedName>
        <fullName evidence="1">Uncharacterized protein</fullName>
    </submittedName>
</protein>
<reference evidence="1 2" key="2">
    <citation type="journal article" date="2022" name="Mol. Ecol. Resour.">
        <title>The genomes of chicory, endive, great burdock and yacon provide insights into Asteraceae paleo-polyploidization history and plant inulin production.</title>
        <authorList>
            <person name="Fan W."/>
            <person name="Wang S."/>
            <person name="Wang H."/>
            <person name="Wang A."/>
            <person name="Jiang F."/>
            <person name="Liu H."/>
            <person name="Zhao H."/>
            <person name="Xu D."/>
            <person name="Zhang Y."/>
        </authorList>
    </citation>
    <scope>NUCLEOTIDE SEQUENCE [LARGE SCALE GENOMIC DNA]</scope>
    <source>
        <strain evidence="2">cv. Yunnan</strain>
        <tissue evidence="1">Leaves</tissue>
    </source>
</reference>
<name>A0ACB9J3S8_9ASTR</name>
<gene>
    <name evidence="1" type="ORF">L1987_14228</name>
</gene>
<dbReference type="EMBL" id="CM042022">
    <property type="protein sequence ID" value="KAI3814588.1"/>
    <property type="molecule type" value="Genomic_DNA"/>
</dbReference>
<evidence type="ECO:0000313" key="2">
    <source>
        <dbReference type="Proteomes" id="UP001056120"/>
    </source>
</evidence>